<dbReference type="PANTHER" id="PTHR32282">
    <property type="entry name" value="BINDING PROTEIN TRANSPEPTIDASE, PUTATIVE-RELATED"/>
    <property type="match status" value="1"/>
</dbReference>
<keyword evidence="2" id="KW-0645">Protease</keyword>
<comment type="catalytic activity">
    <reaction evidence="7">
        <text>Preferential cleavage: (Ac)2-L-Lys-D-Ala-|-D-Ala. Also transpeptidation of peptidyl-alanyl moieties that are N-acyl substituents of D-alanine.</text>
        <dbReference type="EC" id="3.4.16.4"/>
    </reaction>
</comment>
<name>A0A3N1DB26_9ACTN</name>
<evidence type="ECO:0000256" key="1">
    <source>
        <dbReference type="ARBA" id="ARBA00022645"/>
    </source>
</evidence>
<dbReference type="InterPro" id="IPR050396">
    <property type="entry name" value="Glycosyltr_51/Transpeptidase"/>
</dbReference>
<dbReference type="InterPro" id="IPR001264">
    <property type="entry name" value="Glyco_trans_51"/>
</dbReference>
<dbReference type="GO" id="GO:0009252">
    <property type="term" value="P:peptidoglycan biosynthetic process"/>
    <property type="evidence" value="ECO:0007669"/>
    <property type="project" value="TreeGrafter"/>
</dbReference>
<proteinExistence type="predicted"/>
<keyword evidence="5" id="KW-0378">Hydrolase</keyword>
<protein>
    <submittedName>
        <fullName evidence="13">Membrane peptidoglycan carboxypeptidase</fullName>
    </submittedName>
</protein>
<dbReference type="InterPro" id="IPR001460">
    <property type="entry name" value="PCN-bd_Tpept"/>
</dbReference>
<comment type="caution">
    <text evidence="13">The sequence shown here is derived from an EMBL/GenBank/DDBJ whole genome shotgun (WGS) entry which is preliminary data.</text>
</comment>
<dbReference type="PANTHER" id="PTHR32282:SF34">
    <property type="entry name" value="PENICILLIN-BINDING PROTEIN 1A"/>
    <property type="match status" value="1"/>
</dbReference>
<keyword evidence="6" id="KW-0511">Multifunctional enzyme</keyword>
<dbReference type="Gene3D" id="1.10.3810.10">
    <property type="entry name" value="Biosynthetic peptidoglycan transglycosylase-like"/>
    <property type="match status" value="1"/>
</dbReference>
<dbReference type="GO" id="GO:0009002">
    <property type="term" value="F:serine-type D-Ala-D-Ala carboxypeptidase activity"/>
    <property type="evidence" value="ECO:0007669"/>
    <property type="project" value="UniProtKB-EC"/>
</dbReference>
<evidence type="ECO:0000256" key="7">
    <source>
        <dbReference type="ARBA" id="ARBA00034000"/>
    </source>
</evidence>
<keyword evidence="4" id="KW-0808">Transferase</keyword>
<comment type="catalytic activity">
    <reaction evidence="8">
        <text>[GlcNAc-(1-&gt;4)-Mur2Ac(oyl-L-Ala-gamma-D-Glu-L-Lys-D-Ala-D-Ala)](n)-di-trans,octa-cis-undecaprenyl diphosphate + beta-D-GlcNAc-(1-&gt;4)-Mur2Ac(oyl-L-Ala-gamma-D-Glu-L-Lys-D-Ala-D-Ala)-di-trans,octa-cis-undecaprenyl diphosphate = [GlcNAc-(1-&gt;4)-Mur2Ac(oyl-L-Ala-gamma-D-Glu-L-Lys-D-Ala-D-Ala)](n+1)-di-trans,octa-cis-undecaprenyl diphosphate + di-trans,octa-cis-undecaprenyl diphosphate + H(+)</text>
        <dbReference type="Rhea" id="RHEA:23708"/>
        <dbReference type="Rhea" id="RHEA-COMP:9602"/>
        <dbReference type="Rhea" id="RHEA-COMP:9603"/>
        <dbReference type="ChEBI" id="CHEBI:15378"/>
        <dbReference type="ChEBI" id="CHEBI:58405"/>
        <dbReference type="ChEBI" id="CHEBI:60033"/>
        <dbReference type="ChEBI" id="CHEBI:78435"/>
        <dbReference type="EC" id="2.4.99.28"/>
    </reaction>
</comment>
<evidence type="ECO:0000256" key="5">
    <source>
        <dbReference type="ARBA" id="ARBA00022801"/>
    </source>
</evidence>
<dbReference type="SUPFAM" id="SSF56601">
    <property type="entry name" value="beta-lactamase/transpeptidase-like"/>
    <property type="match status" value="1"/>
</dbReference>
<feature type="compositionally biased region" description="Low complexity" evidence="9">
    <location>
        <begin position="79"/>
        <end position="92"/>
    </location>
</feature>
<dbReference type="InterPro" id="IPR036950">
    <property type="entry name" value="PBP_transglycosylase"/>
</dbReference>
<dbReference type="Pfam" id="PF00905">
    <property type="entry name" value="Transpeptidase"/>
    <property type="match status" value="1"/>
</dbReference>
<dbReference type="GO" id="GO:0030288">
    <property type="term" value="C:outer membrane-bounded periplasmic space"/>
    <property type="evidence" value="ECO:0007669"/>
    <property type="project" value="TreeGrafter"/>
</dbReference>
<evidence type="ECO:0000256" key="3">
    <source>
        <dbReference type="ARBA" id="ARBA00022676"/>
    </source>
</evidence>
<feature type="domain" description="Glycosyl transferase family 51" evidence="12">
    <location>
        <begin position="246"/>
        <end position="422"/>
    </location>
</feature>
<feature type="region of interest" description="Disordered" evidence="9">
    <location>
        <begin position="860"/>
        <end position="964"/>
    </location>
</feature>
<dbReference type="GO" id="GO:0008955">
    <property type="term" value="F:peptidoglycan glycosyltransferase activity"/>
    <property type="evidence" value="ECO:0007669"/>
    <property type="project" value="UniProtKB-EC"/>
</dbReference>
<keyword evidence="10" id="KW-0812">Transmembrane</keyword>
<keyword evidence="10" id="KW-1133">Transmembrane helix</keyword>
<dbReference type="RefSeq" id="WP_123669653.1">
    <property type="nucleotide sequence ID" value="NZ_RJKE01000001.1"/>
</dbReference>
<feature type="transmembrane region" description="Helical" evidence="10">
    <location>
        <begin position="186"/>
        <end position="207"/>
    </location>
</feature>
<dbReference type="Proteomes" id="UP000272400">
    <property type="component" value="Unassembled WGS sequence"/>
</dbReference>
<dbReference type="InterPro" id="IPR012338">
    <property type="entry name" value="Beta-lactam/transpept-like"/>
</dbReference>
<evidence type="ECO:0000256" key="2">
    <source>
        <dbReference type="ARBA" id="ARBA00022670"/>
    </source>
</evidence>
<evidence type="ECO:0000256" key="8">
    <source>
        <dbReference type="ARBA" id="ARBA00049902"/>
    </source>
</evidence>
<dbReference type="Gene3D" id="3.40.710.10">
    <property type="entry name" value="DD-peptidase/beta-lactamase superfamily"/>
    <property type="match status" value="1"/>
</dbReference>
<evidence type="ECO:0000313" key="14">
    <source>
        <dbReference type="Proteomes" id="UP000272400"/>
    </source>
</evidence>
<evidence type="ECO:0000256" key="9">
    <source>
        <dbReference type="SAM" id="MobiDB-lite"/>
    </source>
</evidence>
<keyword evidence="1 13" id="KW-0121">Carboxypeptidase</keyword>
<evidence type="ECO:0000313" key="13">
    <source>
        <dbReference type="EMBL" id="ROO90737.1"/>
    </source>
</evidence>
<dbReference type="GO" id="GO:0006508">
    <property type="term" value="P:proteolysis"/>
    <property type="evidence" value="ECO:0007669"/>
    <property type="project" value="UniProtKB-KW"/>
</dbReference>
<organism evidence="13 14">
    <name type="scientific">Actinocorallia herbida</name>
    <dbReference type="NCBI Taxonomy" id="58109"/>
    <lineage>
        <taxon>Bacteria</taxon>
        <taxon>Bacillati</taxon>
        <taxon>Actinomycetota</taxon>
        <taxon>Actinomycetes</taxon>
        <taxon>Streptosporangiales</taxon>
        <taxon>Thermomonosporaceae</taxon>
        <taxon>Actinocorallia</taxon>
    </lineage>
</organism>
<keyword evidence="14" id="KW-1185">Reference proteome</keyword>
<sequence>MSNPPYGSGGPSGDLPEDDWFRPAPPQGREQIYRESQYGNSAPPTQYGAYDEYGDQSGFADQNGYVPAQQGYDDHTSFDAAGGQAFGQQYDGQGYGDQGYGDHYADQTYADQSYAAHQNGYEAHDGYGADPAVTVLDGGPIQVDNPPGVDVGDDGGRGGGGRGRGRRGKGGGGKEGWKKYVPNWKIVAAVCAVGLVAMLGLVGIGYASTPTPDLTNSANLQEGVDFQRTSVYWDGKKGKEKVMFSMAANREDVELAAVPVHVRQAVMAAEQRGFETDPGISIKGMTRAAMKTVTGGSVEGGSTITQQLARNRLNTLSTDRSVTRKVKEIFTALKLEGKYSKDEIMKNYLNTIPFGRNASGIQAASKAYFWKDISKLSVEEGAMLAAMIQQPGYFCGWDDPKKEDLPCHTALVDRWNYVLNGMVTEGWLEKGKRDAMKFPKVKENAAPQSDSQQAYILDRVLSELGQIPDFDETAVTTSGGYKIYTSLNPKLMDYAEEAVKKAGPDATLSKKNEKIIRSGLVVVDPKDGSIVAFYGGNPKRNMPNAALVDQPQIGSSFKPYVLATALSEGFNVKSLIEGRGLICLDKTTGDVIADAKSETVCQDQRGGYWMRSAHSEGQAITLVKATEQSINSSFVKLGIKVGLDKVIAKAKDFGLPTEGMDPANPSLSLGVSNVPAMYQAAGYAAFSNGGTAYTPHLITKITHKDSGTGKESEVPLPWKKKQVLTEDQAAQATEAMRAVVTSGTGKEARLVNGQPAAGKTGTTDEGAATWFVGYTPQYSAAATVYHQKSKSMEPYIGESASYGGHYPALIWKAFMDKALAGSDLEQFPTPTYTGDTMKWDTLKPKPTKTDKCGPIEQIMNQCENNGHGDGGGGQQDLPGCQVGQLPPACDATKPPPGTENDPPDWFCVAHADYPACATQDGGDQAHVDNDGDGVTADQDPNDYDPNVPNQQNNGQGQGNRQTAQ</sequence>
<keyword evidence="10" id="KW-0472">Membrane</keyword>
<evidence type="ECO:0000259" key="12">
    <source>
        <dbReference type="Pfam" id="PF00912"/>
    </source>
</evidence>
<dbReference type="GO" id="GO:0008658">
    <property type="term" value="F:penicillin binding"/>
    <property type="evidence" value="ECO:0007669"/>
    <property type="project" value="InterPro"/>
</dbReference>
<evidence type="ECO:0000256" key="10">
    <source>
        <dbReference type="SAM" id="Phobius"/>
    </source>
</evidence>
<gene>
    <name evidence="13" type="ORF">EDD29_8475</name>
</gene>
<feature type="domain" description="Penicillin-binding protein transpeptidase" evidence="11">
    <location>
        <begin position="520"/>
        <end position="785"/>
    </location>
</feature>
<evidence type="ECO:0000259" key="11">
    <source>
        <dbReference type="Pfam" id="PF00905"/>
    </source>
</evidence>
<dbReference type="SUPFAM" id="SSF53955">
    <property type="entry name" value="Lysozyme-like"/>
    <property type="match status" value="1"/>
</dbReference>
<feature type="region of interest" description="Disordered" evidence="9">
    <location>
        <begin position="1"/>
        <end position="104"/>
    </location>
</feature>
<evidence type="ECO:0000256" key="6">
    <source>
        <dbReference type="ARBA" id="ARBA00023268"/>
    </source>
</evidence>
<reference evidence="13 14" key="1">
    <citation type="submission" date="2018-11" db="EMBL/GenBank/DDBJ databases">
        <title>Sequencing the genomes of 1000 actinobacteria strains.</title>
        <authorList>
            <person name="Klenk H.-P."/>
        </authorList>
    </citation>
    <scope>NUCLEOTIDE SEQUENCE [LARGE SCALE GENOMIC DNA]</scope>
    <source>
        <strain evidence="13 14">DSM 44254</strain>
    </source>
</reference>
<accession>A0A3N1DB26</accession>
<dbReference type="EMBL" id="RJKE01000001">
    <property type="protein sequence ID" value="ROO90737.1"/>
    <property type="molecule type" value="Genomic_DNA"/>
</dbReference>
<dbReference type="AlphaFoldDB" id="A0A3N1DB26"/>
<dbReference type="OrthoDB" id="7911552at2"/>
<dbReference type="InterPro" id="IPR023346">
    <property type="entry name" value="Lysozyme-like_dom_sf"/>
</dbReference>
<evidence type="ECO:0000256" key="4">
    <source>
        <dbReference type="ARBA" id="ARBA00022679"/>
    </source>
</evidence>
<keyword evidence="3" id="KW-0328">Glycosyltransferase</keyword>
<dbReference type="Pfam" id="PF00912">
    <property type="entry name" value="Transgly"/>
    <property type="match status" value="1"/>
</dbReference>
<feature type="region of interest" description="Disordered" evidence="9">
    <location>
        <begin position="144"/>
        <end position="174"/>
    </location>
</feature>